<evidence type="ECO:0000256" key="4">
    <source>
        <dbReference type="ARBA" id="ARBA00022692"/>
    </source>
</evidence>
<keyword evidence="6 7" id="KW-0472">Membrane</keyword>
<dbReference type="CDD" id="cd16328">
    <property type="entry name" value="RseA_N"/>
    <property type="match status" value="1"/>
</dbReference>
<dbReference type="InterPro" id="IPR036147">
    <property type="entry name" value="Anti-sigma_E_RseA_N_sf"/>
</dbReference>
<dbReference type="GO" id="GO:0016989">
    <property type="term" value="F:sigma factor antagonist activity"/>
    <property type="evidence" value="ECO:0007669"/>
    <property type="project" value="InterPro"/>
</dbReference>
<evidence type="ECO:0000256" key="2">
    <source>
        <dbReference type="ARBA" id="ARBA00005837"/>
    </source>
</evidence>
<dbReference type="Gene3D" id="1.10.10.880">
    <property type="entry name" value="Anti sigma-E protein RseA, N-terminal domain"/>
    <property type="match status" value="1"/>
</dbReference>
<dbReference type="InterPro" id="IPR026279">
    <property type="entry name" value="RseA"/>
</dbReference>
<evidence type="ECO:0000256" key="5">
    <source>
        <dbReference type="ARBA" id="ARBA00022989"/>
    </source>
</evidence>
<feature type="region of interest" description="Disordered" evidence="8">
    <location>
        <begin position="175"/>
        <end position="197"/>
    </location>
</feature>
<comment type="similarity">
    <text evidence="2 7">Belongs to the RseA family.</text>
</comment>
<dbReference type="PANTHER" id="PTHR38104:SF1">
    <property type="entry name" value="ANTI-SIGMA-E FACTOR RSEA"/>
    <property type="match status" value="1"/>
</dbReference>
<keyword evidence="7" id="KW-0997">Cell inner membrane</keyword>
<feature type="domain" description="Anti sigma-E protein RseA N-terminal" evidence="9">
    <location>
        <begin position="4"/>
        <end position="77"/>
    </location>
</feature>
<dbReference type="Proteomes" id="UP000256561">
    <property type="component" value="Unassembled WGS sequence"/>
</dbReference>
<name>A0A3D8MET1_9ALTE</name>
<evidence type="ECO:0000256" key="3">
    <source>
        <dbReference type="ARBA" id="ARBA00022475"/>
    </source>
</evidence>
<dbReference type="OrthoDB" id="6194196at2"/>
<dbReference type="SUPFAM" id="SSF89069">
    <property type="entry name" value="N-terminal, cytoplasmic domain of anti-sigmaE factor RseA"/>
    <property type="match status" value="1"/>
</dbReference>
<feature type="compositionally biased region" description="Basic and acidic residues" evidence="8">
    <location>
        <begin position="187"/>
        <end position="197"/>
    </location>
</feature>
<dbReference type="InterPro" id="IPR005573">
    <property type="entry name" value="Anti-sigma_E_RseA_C"/>
</dbReference>
<evidence type="ECO:0000256" key="8">
    <source>
        <dbReference type="SAM" id="MobiDB-lite"/>
    </source>
</evidence>
<keyword evidence="4" id="KW-0812">Transmembrane</keyword>
<feature type="domain" description="Anti sigma-E protein RseA C-terminal" evidence="10">
    <location>
        <begin position="136"/>
        <end position="175"/>
    </location>
</feature>
<dbReference type="InterPro" id="IPR052383">
    <property type="entry name" value="Anti-sigma-E_RseA-like"/>
</dbReference>
<dbReference type="Pfam" id="PF03872">
    <property type="entry name" value="RseA_N"/>
    <property type="match status" value="1"/>
</dbReference>
<keyword evidence="3 7" id="KW-1003">Cell membrane</keyword>
<evidence type="ECO:0000313" key="12">
    <source>
        <dbReference type="Proteomes" id="UP000256561"/>
    </source>
</evidence>
<evidence type="ECO:0000259" key="9">
    <source>
        <dbReference type="Pfam" id="PF03872"/>
    </source>
</evidence>
<evidence type="ECO:0000256" key="1">
    <source>
        <dbReference type="ARBA" id="ARBA00004162"/>
    </source>
</evidence>
<dbReference type="PANTHER" id="PTHR38104">
    <property type="match status" value="1"/>
</dbReference>
<dbReference type="GO" id="GO:0005886">
    <property type="term" value="C:plasma membrane"/>
    <property type="evidence" value="ECO:0007669"/>
    <property type="project" value="UniProtKB-SubCell"/>
</dbReference>
<evidence type="ECO:0000259" key="10">
    <source>
        <dbReference type="Pfam" id="PF03873"/>
    </source>
</evidence>
<evidence type="ECO:0000256" key="7">
    <source>
        <dbReference type="PIRNR" id="PIRNR016938"/>
    </source>
</evidence>
<dbReference type="AlphaFoldDB" id="A0A3D8MET1"/>
<comment type="caution">
    <text evidence="11">The sequence shown here is derived from an EMBL/GenBank/DDBJ whole genome shotgun (WGS) entry which is preliminary data.</text>
</comment>
<reference evidence="12" key="1">
    <citation type="submission" date="2018-08" db="EMBL/GenBank/DDBJ databases">
        <authorList>
            <person name="Zhang J."/>
            <person name="Du Z.-J."/>
        </authorList>
    </citation>
    <scope>NUCLEOTIDE SEQUENCE [LARGE SCALE GENOMIC DNA]</scope>
    <source>
        <strain evidence="12">KCTC 52655</strain>
    </source>
</reference>
<keyword evidence="5" id="KW-1133">Transmembrane helix</keyword>
<protein>
    <recommendedName>
        <fullName evidence="7">Anti-sigma-E factor RseA</fullName>
    </recommendedName>
    <alternativeName>
        <fullName evidence="7">Regulator of SigE</fullName>
    </alternativeName>
    <alternativeName>
        <fullName evidence="7">Sigma-E anti-sigma factor RseA</fullName>
    </alternativeName>
    <alternativeName>
        <fullName evidence="7">Sigma-E factor negative regulatory protein</fullName>
    </alternativeName>
</protein>
<dbReference type="EMBL" id="QRHA01000001">
    <property type="protein sequence ID" value="RDV29335.1"/>
    <property type="molecule type" value="Genomic_DNA"/>
</dbReference>
<evidence type="ECO:0000313" key="11">
    <source>
        <dbReference type="EMBL" id="RDV29335.1"/>
    </source>
</evidence>
<comment type="subcellular location">
    <subcellularLocation>
        <location evidence="7">Cell inner membrane</location>
    </subcellularLocation>
    <subcellularLocation>
        <location evidence="1">Cell membrane</location>
        <topology evidence="1">Single-pass membrane protein</topology>
    </subcellularLocation>
</comment>
<gene>
    <name evidence="11" type="ORF">DXV75_02485</name>
</gene>
<sequence length="197" mass="21450">MTQQQEKLSAFMDGETDGSDIIDAIKEDALLKAKWHRYHVIRNGLRGEASVLPELDITASVAAALADEPTVMAPRKSGWKAVPVVSNIVPFFKQSGQFAMAASVAAAVILGVQQYNHQPTPEEPFLTAPTVVGPQGGLAPVSLEQTRALPRNDMALLLEKKRKINALIADHEQQVQLKQAEEQSAAAEEHQQQDQPK</sequence>
<dbReference type="PIRSF" id="PIRSF016938">
    <property type="entry name" value="RseA"/>
    <property type="match status" value="1"/>
</dbReference>
<keyword evidence="12" id="KW-1185">Reference proteome</keyword>
<proteinExistence type="inferred from homology"/>
<evidence type="ECO:0000256" key="6">
    <source>
        <dbReference type="ARBA" id="ARBA00023136"/>
    </source>
</evidence>
<comment type="function">
    <text evidence="7">An anti-sigma factor for extracytoplasmic function (ECF) sigma factor sigma-E (RpoE). ECF sigma factors are held in an inactive form by an anti-sigma factor until released by regulated intramembrane proteolysis (RIP). RIP occurs when an extracytoplasmic signal triggers a concerted proteolytic cascade to transmit information and elicit cellular responses. The membrane-spanning regulatory substrate protein is first cut periplasmically (site-1 protease, S1P, DegS), then within the membrane itself (site-2 protease, S2P, RseP), while cytoplasmic proteases finish degrading the anti-sigma factor, liberating sigma-E.</text>
</comment>
<dbReference type="Pfam" id="PF03873">
    <property type="entry name" value="RseA_C"/>
    <property type="match status" value="1"/>
</dbReference>
<dbReference type="RefSeq" id="WP_115591625.1">
    <property type="nucleotide sequence ID" value="NZ_QRHA01000001.1"/>
</dbReference>
<accession>A0A3D8MET1</accession>
<dbReference type="InterPro" id="IPR005572">
    <property type="entry name" value="Anti-sigma_E_RseA_N"/>
</dbReference>
<comment type="subunit">
    <text evidence="7">Interacts 1:1 with ECF RNA polymerase sigma-E (RpoE); this inhibits the interaction of sigma-E with the RNA polymerase catalytic core and leads to a decreased expression of sigma-E-regulated genes. Interacts with RseB.</text>
</comment>
<organism evidence="11 12">
    <name type="scientific">Alteromonas aestuariivivens</name>
    <dbReference type="NCBI Taxonomy" id="1938339"/>
    <lineage>
        <taxon>Bacteria</taxon>
        <taxon>Pseudomonadati</taxon>
        <taxon>Pseudomonadota</taxon>
        <taxon>Gammaproteobacteria</taxon>
        <taxon>Alteromonadales</taxon>
        <taxon>Alteromonadaceae</taxon>
        <taxon>Alteromonas/Salinimonas group</taxon>
        <taxon>Alteromonas</taxon>
    </lineage>
</organism>